<reference evidence="2" key="1">
    <citation type="journal article" date="2022" name="Plant J.">
        <title>Strategies of tolerance reflected in two North American maple genomes.</title>
        <authorList>
            <person name="McEvoy S.L."/>
            <person name="Sezen U.U."/>
            <person name="Trouern-Trend A."/>
            <person name="McMahon S.M."/>
            <person name="Schaberg P.G."/>
            <person name="Yang J."/>
            <person name="Wegrzyn J.L."/>
            <person name="Swenson N.G."/>
        </authorList>
    </citation>
    <scope>NUCLEOTIDE SEQUENCE</scope>
    <source>
        <strain evidence="2">91603</strain>
    </source>
</reference>
<feature type="region of interest" description="Disordered" evidence="1">
    <location>
        <begin position="90"/>
        <end position="114"/>
    </location>
</feature>
<protein>
    <submittedName>
        <fullName evidence="2">Uncharacterized protein</fullName>
    </submittedName>
</protein>
<comment type="caution">
    <text evidence="2">The sequence shown here is derived from an EMBL/GenBank/DDBJ whole genome shotgun (WGS) entry which is preliminary data.</text>
</comment>
<accession>A0AAD5J3Z7</accession>
<gene>
    <name evidence="2" type="ORF">LWI28_004239</name>
</gene>
<name>A0AAD5J3Z7_ACENE</name>
<sequence length="114" mass="13736">MNQLNDANMDAYNWVMKIDAKHWSRHAFDEHVKSDHVTNNITENFNGWIDKFRELKKRIDKYFEGDKEAIPSIFEAILCRKLSRKHEQSDNELLEEIRHKTDHHQDLEINSEED</sequence>
<dbReference type="Proteomes" id="UP001064489">
    <property type="component" value="Chromosome 3"/>
</dbReference>
<evidence type="ECO:0000256" key="1">
    <source>
        <dbReference type="SAM" id="MobiDB-lite"/>
    </source>
</evidence>
<reference evidence="2" key="2">
    <citation type="submission" date="2023-02" db="EMBL/GenBank/DDBJ databases">
        <authorList>
            <person name="Swenson N.G."/>
            <person name="Wegrzyn J.L."/>
            <person name="Mcevoy S.L."/>
        </authorList>
    </citation>
    <scope>NUCLEOTIDE SEQUENCE</scope>
    <source>
        <strain evidence="2">91603</strain>
        <tissue evidence="2">Leaf</tissue>
    </source>
</reference>
<evidence type="ECO:0000313" key="2">
    <source>
        <dbReference type="EMBL" id="KAI9185113.1"/>
    </source>
</evidence>
<dbReference type="EMBL" id="JAJSOW010000100">
    <property type="protein sequence ID" value="KAI9185113.1"/>
    <property type="molecule type" value="Genomic_DNA"/>
</dbReference>
<keyword evidence="3" id="KW-1185">Reference proteome</keyword>
<dbReference type="AlphaFoldDB" id="A0AAD5J3Z7"/>
<organism evidence="2 3">
    <name type="scientific">Acer negundo</name>
    <name type="common">Box elder</name>
    <dbReference type="NCBI Taxonomy" id="4023"/>
    <lineage>
        <taxon>Eukaryota</taxon>
        <taxon>Viridiplantae</taxon>
        <taxon>Streptophyta</taxon>
        <taxon>Embryophyta</taxon>
        <taxon>Tracheophyta</taxon>
        <taxon>Spermatophyta</taxon>
        <taxon>Magnoliopsida</taxon>
        <taxon>eudicotyledons</taxon>
        <taxon>Gunneridae</taxon>
        <taxon>Pentapetalae</taxon>
        <taxon>rosids</taxon>
        <taxon>malvids</taxon>
        <taxon>Sapindales</taxon>
        <taxon>Sapindaceae</taxon>
        <taxon>Hippocastanoideae</taxon>
        <taxon>Acereae</taxon>
        <taxon>Acer</taxon>
    </lineage>
</organism>
<evidence type="ECO:0000313" key="3">
    <source>
        <dbReference type="Proteomes" id="UP001064489"/>
    </source>
</evidence>
<feature type="compositionally biased region" description="Basic and acidic residues" evidence="1">
    <location>
        <begin position="90"/>
        <end position="107"/>
    </location>
</feature>
<proteinExistence type="predicted"/>